<dbReference type="PROSITE" id="PS50093">
    <property type="entry name" value="PKD"/>
    <property type="match status" value="1"/>
</dbReference>
<evidence type="ECO:0000313" key="3">
    <source>
        <dbReference type="Proteomes" id="UP000187941"/>
    </source>
</evidence>
<dbReference type="PANTHER" id="PTHR19328:SF13">
    <property type="entry name" value="HIPL1 PROTEIN"/>
    <property type="match status" value="1"/>
</dbReference>
<dbReference type="InterPro" id="IPR013783">
    <property type="entry name" value="Ig-like_fold"/>
</dbReference>
<dbReference type="InterPro" id="IPR011042">
    <property type="entry name" value="6-blade_b-propeller_TolB-like"/>
</dbReference>
<dbReference type="InterPro" id="IPR012938">
    <property type="entry name" value="Glc/Sorbosone_DH"/>
</dbReference>
<dbReference type="InterPro" id="IPR000601">
    <property type="entry name" value="PKD_dom"/>
</dbReference>
<dbReference type="InterPro" id="IPR000772">
    <property type="entry name" value="Ricin_B_lectin"/>
</dbReference>
<dbReference type="InterPro" id="IPR026444">
    <property type="entry name" value="Secre_tail"/>
</dbReference>
<dbReference type="SMART" id="SM00458">
    <property type="entry name" value="RICIN"/>
    <property type="match status" value="2"/>
</dbReference>
<dbReference type="SUPFAM" id="SSF50370">
    <property type="entry name" value="Ricin B-like lectins"/>
    <property type="match status" value="2"/>
</dbReference>
<reference evidence="2 3" key="1">
    <citation type="submission" date="2016-01" db="EMBL/GenBank/DDBJ databases">
        <authorList>
            <person name="Oliw E.H."/>
        </authorList>
    </citation>
    <scope>NUCLEOTIDE SEQUENCE [LARGE SCALE GENOMIC DNA]</scope>
    <source>
        <strain evidence="2 3">DY10</strain>
    </source>
</reference>
<dbReference type="EMBL" id="CP014263">
    <property type="protein sequence ID" value="AQG82454.1"/>
    <property type="molecule type" value="Genomic_DNA"/>
</dbReference>
<sequence length="1251" mass="135183">MFAVALFATSLFAQTLPTGFNNSVVQNGYTTPMGVVFSTDSRQLFVWDKAGRVWVSVWNGSQYVRQSTPVLDISDEVGNWRDFGLLSLCLDPNFAQNGRIYLFYVVDRHHLFNAGTAQYNPATNQYFAATISRLTRYRVNTASNVLTADPASRFVLLGESRSTGVPLTHESHAGGTVLFGRDGTLLVSTGDNASYASTDKGSATETYFQQAIDDGIMRANENVGAFRSQMTGSLCGKILRLDPETGDGVSNNPFFDTGNARSAQSRVWSLGFRNPCRMALEPNTGSTNPADANPGTLLVGDVGWNVWEDFHRISRPAENAGWPMFEGLDPHSGYMQAAQTLQNLDEPNPANTCNKPFLTFQDLLKQAQNEAQGTLSALNPCSQQPLPGPQRRYFHSRPALDWKHGADVARYPTFSGNTATATTLGSVGAAVPGNSFRGNCATAGACYTGTRYPDGYRNAYYFADYGANWIRAATLGPNGVTQVRDFAPNGFGRGIIDIEYNALDESLYYVNINSGEIMRISYGGNRPPVAAIVADKLTGNSPLTVNFKGDASTDPDGDVLTYLWDFGDGTTSTQANPVKTFTSATARGFTVKLTVSDGRGLTAQEQVTVSVNNAVPVVRITSPANNSAYPLDRESQYTLAATVTDDDATGLAYAWQVTLRHNNHEHREPILTNTSPTVTLSPVGCDGETYYYVIKLTVTDQGGLTASDSVRINPDCSSGNLSVANLKATPQDRAASVSWTNPAVSFDQIMLVAKEGSGFLDKPSGTNFVADANFGGSGTAQEGGKVVYRGTGTSVTVTGLTNGKTYYFRAYTLKGTAWNGGTETSTTPVASTPPPPPPPPPVPTFVPDPAKCYRLTARVSGRALEVDNGATTDGAVVRQRTYATRTWQQWKFQDMGSQFYRLTALHSGKALDVNGASTSDGAAIIQWTPHQNANQQWKVQGDNQGYFSLIARHSAKALQVQNNSTADGAAMVQFTANGTSAQQWTIDEVGCTTTAPPTSNSLVFNATTCYRLTARVSGKVLEVNNGSTGNGAALVQRTNSNKAWQQWRLRATSSGFYRLVAVHSGKAADVNAASTADWATVIQWPVHSGTNQEWRPQINADGFYTLMARHSQKMLDVRNGETGEGIPIIQYMPNGTVAQQWRIEPVGCLSGARVGDLASVNDLFFDTEQAFRVFPNPAQQYVDVDLRAAQGQPVRLSLTDAAGKVVQQADVNEPDNQPYRLTVSHLNSGLYLIDIETNGQERVVRRLLISR</sequence>
<dbReference type="Pfam" id="PF14200">
    <property type="entry name" value="RicinB_lectin_2"/>
    <property type="match status" value="3"/>
</dbReference>
<dbReference type="InterPro" id="IPR022409">
    <property type="entry name" value="PKD/Chitinase_dom"/>
</dbReference>
<name>A0A1P9X484_9BACT</name>
<dbReference type="Pfam" id="PF07995">
    <property type="entry name" value="GSDH"/>
    <property type="match status" value="1"/>
</dbReference>
<dbReference type="SUPFAM" id="SSF49299">
    <property type="entry name" value="PKD domain"/>
    <property type="match status" value="1"/>
</dbReference>
<accession>A0A1P9X484</accession>
<dbReference type="Pfam" id="PF18962">
    <property type="entry name" value="Por_Secre_tail"/>
    <property type="match status" value="1"/>
</dbReference>
<dbReference type="Pfam" id="PF18911">
    <property type="entry name" value="PKD_4"/>
    <property type="match status" value="1"/>
</dbReference>
<dbReference type="Gene3D" id="2.60.40.10">
    <property type="entry name" value="Immunoglobulins"/>
    <property type="match status" value="3"/>
</dbReference>
<dbReference type="PROSITE" id="PS50231">
    <property type="entry name" value="RICIN_B_LECTIN"/>
    <property type="match status" value="2"/>
</dbReference>
<proteinExistence type="predicted"/>
<dbReference type="STRING" id="1178516.AWR27_11895"/>
<dbReference type="InterPro" id="IPR035992">
    <property type="entry name" value="Ricin_B-like_lectins"/>
</dbReference>
<dbReference type="Gene3D" id="2.120.10.30">
    <property type="entry name" value="TolB, C-terminal domain"/>
    <property type="match status" value="1"/>
</dbReference>
<feature type="domain" description="PKD" evidence="1">
    <location>
        <begin position="528"/>
        <end position="611"/>
    </location>
</feature>
<dbReference type="Proteomes" id="UP000187941">
    <property type="component" value="Chromosome"/>
</dbReference>
<dbReference type="InterPro" id="IPR035986">
    <property type="entry name" value="PKD_dom_sf"/>
</dbReference>
<gene>
    <name evidence="2" type="ORF">AWR27_11895</name>
</gene>
<protein>
    <recommendedName>
        <fullName evidence="1">PKD domain-containing protein</fullName>
    </recommendedName>
</protein>
<dbReference type="SMART" id="SM00089">
    <property type="entry name" value="PKD"/>
    <property type="match status" value="1"/>
</dbReference>
<dbReference type="KEGG" id="smon:AWR27_11895"/>
<dbReference type="Gene3D" id="2.80.10.50">
    <property type="match status" value="6"/>
</dbReference>
<dbReference type="CDD" id="cd00161">
    <property type="entry name" value="beta-trefoil_Ricin-like"/>
    <property type="match status" value="2"/>
</dbReference>
<keyword evidence="3" id="KW-1185">Reference proteome</keyword>
<evidence type="ECO:0000313" key="2">
    <source>
        <dbReference type="EMBL" id="AQG82454.1"/>
    </source>
</evidence>
<dbReference type="NCBIfam" id="TIGR04183">
    <property type="entry name" value="Por_Secre_tail"/>
    <property type="match status" value="1"/>
</dbReference>
<dbReference type="SUPFAM" id="SSF50952">
    <property type="entry name" value="Soluble quinoprotein glucose dehydrogenase"/>
    <property type="match status" value="1"/>
</dbReference>
<dbReference type="CDD" id="cd00146">
    <property type="entry name" value="PKD"/>
    <property type="match status" value="1"/>
</dbReference>
<dbReference type="PANTHER" id="PTHR19328">
    <property type="entry name" value="HEDGEHOG-INTERACTING PROTEIN"/>
    <property type="match status" value="1"/>
</dbReference>
<evidence type="ECO:0000259" key="1">
    <source>
        <dbReference type="PROSITE" id="PS50093"/>
    </source>
</evidence>
<dbReference type="AlphaFoldDB" id="A0A1P9X484"/>
<dbReference type="InterPro" id="IPR011041">
    <property type="entry name" value="Quinoprot_gluc/sorb_DH_b-prop"/>
</dbReference>
<organism evidence="2 3">
    <name type="scientific">Spirosoma montaniterrae</name>
    <dbReference type="NCBI Taxonomy" id="1178516"/>
    <lineage>
        <taxon>Bacteria</taxon>
        <taxon>Pseudomonadati</taxon>
        <taxon>Bacteroidota</taxon>
        <taxon>Cytophagia</taxon>
        <taxon>Cytophagales</taxon>
        <taxon>Cytophagaceae</taxon>
        <taxon>Spirosoma</taxon>
    </lineage>
</organism>